<reference evidence="1 2" key="1">
    <citation type="journal article" date="2021" name="Hortic Res">
        <title>High-quality reference genome and annotation aids understanding of berry development for evergreen blueberry (Vaccinium darrowii).</title>
        <authorList>
            <person name="Yu J."/>
            <person name="Hulse-Kemp A.M."/>
            <person name="Babiker E."/>
            <person name="Staton M."/>
        </authorList>
    </citation>
    <scope>NUCLEOTIDE SEQUENCE [LARGE SCALE GENOMIC DNA]</scope>
    <source>
        <strain evidence="2">cv. NJ 8807/NJ 8810</strain>
        <tissue evidence="1">Young leaf</tissue>
    </source>
</reference>
<dbReference type="EMBL" id="CM037152">
    <property type="protein sequence ID" value="KAH7834035.1"/>
    <property type="molecule type" value="Genomic_DNA"/>
</dbReference>
<proteinExistence type="predicted"/>
<gene>
    <name evidence="1" type="ORF">Vadar_012121</name>
</gene>
<evidence type="ECO:0000313" key="1">
    <source>
        <dbReference type="EMBL" id="KAH7834035.1"/>
    </source>
</evidence>
<dbReference type="Proteomes" id="UP000828048">
    <property type="component" value="Chromosome 2"/>
</dbReference>
<protein>
    <submittedName>
        <fullName evidence="1">Uncharacterized protein</fullName>
    </submittedName>
</protein>
<evidence type="ECO:0000313" key="2">
    <source>
        <dbReference type="Proteomes" id="UP000828048"/>
    </source>
</evidence>
<organism evidence="1 2">
    <name type="scientific">Vaccinium darrowii</name>
    <dbReference type="NCBI Taxonomy" id="229202"/>
    <lineage>
        <taxon>Eukaryota</taxon>
        <taxon>Viridiplantae</taxon>
        <taxon>Streptophyta</taxon>
        <taxon>Embryophyta</taxon>
        <taxon>Tracheophyta</taxon>
        <taxon>Spermatophyta</taxon>
        <taxon>Magnoliopsida</taxon>
        <taxon>eudicotyledons</taxon>
        <taxon>Gunneridae</taxon>
        <taxon>Pentapetalae</taxon>
        <taxon>asterids</taxon>
        <taxon>Ericales</taxon>
        <taxon>Ericaceae</taxon>
        <taxon>Vaccinioideae</taxon>
        <taxon>Vaccinieae</taxon>
        <taxon>Vaccinium</taxon>
    </lineage>
</organism>
<comment type="caution">
    <text evidence="1">The sequence shown here is derived from an EMBL/GenBank/DDBJ whole genome shotgun (WGS) entry which is preliminary data.</text>
</comment>
<name>A0ACB7X0G6_9ERIC</name>
<sequence length="85" mass="9448">MGIGEGESDTKRVEERPTGGFTDAPHVEGNGEEFSVSDSMHNPLHQPLTSAQYRARMDEHDCQKPFFVWFVVVLGLGFPPFVVVV</sequence>
<keyword evidence="2" id="KW-1185">Reference proteome</keyword>
<accession>A0ACB7X0G6</accession>